<evidence type="ECO:0000256" key="7">
    <source>
        <dbReference type="ARBA" id="ARBA00023295"/>
    </source>
</evidence>
<evidence type="ECO:0000256" key="3">
    <source>
        <dbReference type="ARBA" id="ARBA00011165"/>
    </source>
</evidence>
<comment type="catalytic activity">
    <reaction evidence="1">
        <text>Hydrolysis of terminal non-reducing alpha-L-arabinofuranoside residues in alpha-L-arabinosides.</text>
        <dbReference type="EC" id="3.2.1.55"/>
    </reaction>
</comment>
<evidence type="ECO:0000256" key="1">
    <source>
        <dbReference type="ARBA" id="ARBA00001462"/>
    </source>
</evidence>
<dbReference type="InterPro" id="IPR013780">
    <property type="entry name" value="Glyco_hydro_b"/>
</dbReference>
<reference evidence="10 11" key="1">
    <citation type="submission" date="2020-02" db="EMBL/GenBank/DDBJ databases">
        <title>Characterization of phylogenetic diversity of novel bifidobacterial species isolated in Czech ZOOs.</title>
        <authorList>
            <person name="Lugli G.A."/>
            <person name="Vera N.B."/>
            <person name="Ventura M."/>
        </authorList>
    </citation>
    <scope>NUCLEOTIDE SEQUENCE [LARGE SCALE GENOMIC DNA]</scope>
    <source>
        <strain evidence="10 11">DSM 109957</strain>
    </source>
</reference>
<dbReference type="Gene3D" id="3.20.20.80">
    <property type="entry name" value="Glycosidases"/>
    <property type="match status" value="1"/>
</dbReference>
<dbReference type="AlphaFoldDB" id="A0A7Y0EPQ5"/>
<gene>
    <name evidence="10" type="ORF">G1C95_1321</name>
</gene>
<organism evidence="10 11">
    <name type="scientific">Bifidobacterium oedipodis</name>
    <dbReference type="NCBI Taxonomy" id="2675322"/>
    <lineage>
        <taxon>Bacteria</taxon>
        <taxon>Bacillati</taxon>
        <taxon>Actinomycetota</taxon>
        <taxon>Actinomycetes</taxon>
        <taxon>Bifidobacteriales</taxon>
        <taxon>Bifidobacteriaceae</taxon>
        <taxon>Bifidobacterium</taxon>
    </lineage>
</organism>
<sequence>MSCIVLRYNNTKEMIAQPFGVANSLSAGFAMYRQSVPITWNERTPPTMNTTEHSNTANVTTNTSINDNETINGTATIRATRAKAVADVPPRLFGSFVEHLGRCVYGGIYEPSHPTADEDGFRGDVLDMVKELGVTCVRYPGGNFVSNYNWEDGTGPRDQRPVRRDLAWHTTETNEVGIDDFYRWSQKAGTEIMLAVNMGTRGLHAALEELEYVNGAPGTALADRRVANGIPEPMGIRMWCIGNEMDGPWQVGHMDPQTYATEVERVAHAMKLAESGLELVACGSSSAHMPTFGTWERTVLTRAWEHLDFVSAHAYYYDRGAKSFQDFLCSAEDMTGFINTVAACADEAKAANHGSKDIAISFDEWGVWYSDVWNKQEADWKAAAGEGLHPEPWPKAPHLLEDIYTAADAVVEGSLMITLLKHCDRVRSASRAQLVNVIAPIMAEPNGGPAWRQTVFYPFAEAAHHARGTAFAPIIDSPTVHTESYGDVPAIDAVVTWDEQTRTGLLLAVNRDETNAHDVTIDISDIVRSIDGSPAAATTGDTITVTRTQLLHDDDPYRTNTTKAPQTVVPQEFTVTADAQGHLSCTLPFISWAAIEFTA</sequence>
<evidence type="ECO:0000256" key="5">
    <source>
        <dbReference type="ARBA" id="ARBA00022801"/>
    </source>
</evidence>
<evidence type="ECO:0000256" key="4">
    <source>
        <dbReference type="ARBA" id="ARBA00012670"/>
    </source>
</evidence>
<dbReference type="Proteomes" id="UP000532194">
    <property type="component" value="Unassembled WGS sequence"/>
</dbReference>
<dbReference type="EC" id="3.2.1.55" evidence="4"/>
<comment type="similarity">
    <text evidence="2">Belongs to the glycosyl hydrolase 51 family.</text>
</comment>
<dbReference type="InterPro" id="IPR017853">
    <property type="entry name" value="GH"/>
</dbReference>
<dbReference type="Gene3D" id="2.60.40.1180">
    <property type="entry name" value="Golgi alpha-mannosidase II"/>
    <property type="match status" value="1"/>
</dbReference>
<keyword evidence="11" id="KW-1185">Reference proteome</keyword>
<feature type="domain" description="Alpha-L-arabinofuranosidase C-terminal" evidence="9">
    <location>
        <begin position="363"/>
        <end position="591"/>
    </location>
</feature>
<comment type="subunit">
    <text evidence="3">Homohexamer; trimer of dimers.</text>
</comment>
<proteinExistence type="inferred from homology"/>
<keyword evidence="6" id="KW-0119">Carbohydrate metabolism</keyword>
<evidence type="ECO:0000259" key="9">
    <source>
        <dbReference type="SMART" id="SM00813"/>
    </source>
</evidence>
<accession>A0A7Y0EPQ5</accession>
<dbReference type="GO" id="GO:0046556">
    <property type="term" value="F:alpha-L-arabinofuranosidase activity"/>
    <property type="evidence" value="ECO:0007669"/>
    <property type="project" value="UniProtKB-EC"/>
</dbReference>
<dbReference type="InterPro" id="IPR010720">
    <property type="entry name" value="Alpha-L-AF_C"/>
</dbReference>
<dbReference type="Pfam" id="PF22848">
    <property type="entry name" value="ASD1_dom"/>
    <property type="match status" value="1"/>
</dbReference>
<dbReference type="SUPFAM" id="SSF51445">
    <property type="entry name" value="(Trans)glycosidases"/>
    <property type="match status" value="1"/>
</dbReference>
<comment type="caution">
    <text evidence="10">The sequence shown here is derived from an EMBL/GenBank/DDBJ whole genome shotgun (WGS) entry which is preliminary data.</text>
</comment>
<dbReference type="EMBL" id="JAAIII010000003">
    <property type="protein sequence ID" value="NMM94134.1"/>
    <property type="molecule type" value="Genomic_DNA"/>
</dbReference>
<evidence type="ECO:0000313" key="11">
    <source>
        <dbReference type="Proteomes" id="UP000532194"/>
    </source>
</evidence>
<dbReference type="GO" id="GO:0000272">
    <property type="term" value="P:polysaccharide catabolic process"/>
    <property type="evidence" value="ECO:0007669"/>
    <property type="project" value="TreeGrafter"/>
</dbReference>
<name>A0A7Y0EPQ5_9BIFI</name>
<dbReference type="PANTHER" id="PTHR43576:SF3">
    <property type="entry name" value="ALPHA-L-ARABINOFURANOSIDASE C"/>
    <property type="match status" value="1"/>
</dbReference>
<evidence type="ECO:0000256" key="8">
    <source>
        <dbReference type="SAM" id="MobiDB-lite"/>
    </source>
</evidence>
<dbReference type="InterPro" id="IPR055235">
    <property type="entry name" value="ASD1_cat"/>
</dbReference>
<dbReference type="PANTHER" id="PTHR43576">
    <property type="entry name" value="ALPHA-L-ARABINOFURANOSIDASE C-RELATED"/>
    <property type="match status" value="1"/>
</dbReference>
<evidence type="ECO:0000313" key="10">
    <source>
        <dbReference type="EMBL" id="NMM94134.1"/>
    </source>
</evidence>
<dbReference type="GO" id="GO:0046373">
    <property type="term" value="P:L-arabinose metabolic process"/>
    <property type="evidence" value="ECO:0007669"/>
    <property type="project" value="InterPro"/>
</dbReference>
<protein>
    <recommendedName>
        <fullName evidence="4">non-reducing end alpha-L-arabinofuranosidase</fullName>
        <ecNumber evidence="4">3.2.1.55</ecNumber>
    </recommendedName>
</protein>
<keyword evidence="7" id="KW-0326">Glycosidase</keyword>
<evidence type="ECO:0000256" key="2">
    <source>
        <dbReference type="ARBA" id="ARBA00007186"/>
    </source>
</evidence>
<keyword evidence="5" id="KW-0378">Hydrolase</keyword>
<dbReference type="SUPFAM" id="SSF51011">
    <property type="entry name" value="Glycosyl hydrolase domain"/>
    <property type="match status" value="1"/>
</dbReference>
<evidence type="ECO:0000256" key="6">
    <source>
        <dbReference type="ARBA" id="ARBA00023277"/>
    </source>
</evidence>
<dbReference type="SMART" id="SM00813">
    <property type="entry name" value="Alpha-L-AF_C"/>
    <property type="match status" value="1"/>
</dbReference>
<dbReference type="Pfam" id="PF06964">
    <property type="entry name" value="Alpha-L-AF_C"/>
    <property type="match status" value="1"/>
</dbReference>
<feature type="region of interest" description="Disordered" evidence="8">
    <location>
        <begin position="41"/>
        <end position="67"/>
    </location>
</feature>